<reference evidence="3 4" key="1">
    <citation type="submission" date="2018-04" db="EMBL/GenBank/DDBJ databases">
        <title>The genome of golden apple snail Pomacea canaliculata provides insight into stress tolerance and invasive adaptation.</title>
        <authorList>
            <person name="Liu C."/>
            <person name="Liu B."/>
            <person name="Ren Y."/>
            <person name="Zhang Y."/>
            <person name="Wang H."/>
            <person name="Li S."/>
            <person name="Jiang F."/>
            <person name="Yin L."/>
            <person name="Zhang G."/>
            <person name="Qian W."/>
            <person name="Fan W."/>
        </authorList>
    </citation>
    <scope>NUCLEOTIDE SEQUENCE [LARGE SCALE GENOMIC DNA]</scope>
    <source>
        <strain evidence="3">SZHN2017</strain>
        <tissue evidence="3">Muscle</tissue>
    </source>
</reference>
<feature type="signal peptide" evidence="2">
    <location>
        <begin position="1"/>
        <end position="24"/>
    </location>
</feature>
<keyword evidence="1" id="KW-1133">Transmembrane helix</keyword>
<keyword evidence="4" id="KW-1185">Reference proteome</keyword>
<feature type="chain" id="PRO_5015781292" description="Transmembrane protein" evidence="2">
    <location>
        <begin position="25"/>
        <end position="65"/>
    </location>
</feature>
<evidence type="ECO:0000256" key="2">
    <source>
        <dbReference type="SAM" id="SignalP"/>
    </source>
</evidence>
<proteinExistence type="predicted"/>
<keyword evidence="1" id="KW-0472">Membrane</keyword>
<evidence type="ECO:0000313" key="4">
    <source>
        <dbReference type="Proteomes" id="UP000245119"/>
    </source>
</evidence>
<gene>
    <name evidence="3" type="ORF">C0Q70_20081</name>
</gene>
<name>A0A2T7NEJ9_POMCA</name>
<organism evidence="3 4">
    <name type="scientific">Pomacea canaliculata</name>
    <name type="common">Golden apple snail</name>
    <dbReference type="NCBI Taxonomy" id="400727"/>
    <lineage>
        <taxon>Eukaryota</taxon>
        <taxon>Metazoa</taxon>
        <taxon>Spiralia</taxon>
        <taxon>Lophotrochozoa</taxon>
        <taxon>Mollusca</taxon>
        <taxon>Gastropoda</taxon>
        <taxon>Caenogastropoda</taxon>
        <taxon>Architaenioglossa</taxon>
        <taxon>Ampullarioidea</taxon>
        <taxon>Ampullariidae</taxon>
        <taxon>Pomacea</taxon>
    </lineage>
</organism>
<keyword evidence="2" id="KW-0732">Signal</keyword>
<dbReference type="AlphaFoldDB" id="A0A2T7NEJ9"/>
<protein>
    <recommendedName>
        <fullName evidence="5">Transmembrane protein</fullName>
    </recommendedName>
</protein>
<dbReference type="EMBL" id="PZQS01000013">
    <property type="protein sequence ID" value="PVD19591.1"/>
    <property type="molecule type" value="Genomic_DNA"/>
</dbReference>
<evidence type="ECO:0000256" key="1">
    <source>
        <dbReference type="SAM" id="Phobius"/>
    </source>
</evidence>
<evidence type="ECO:0008006" key="5">
    <source>
        <dbReference type="Google" id="ProtNLM"/>
    </source>
</evidence>
<sequence length="65" mass="6864">MVPRITWVCVVAVLVMVVVPSVPGASIPPNSCDSATKLYAAGSLFVVFPVSLHLVIDKRGGFVPR</sequence>
<keyword evidence="1" id="KW-0812">Transmembrane</keyword>
<dbReference type="Proteomes" id="UP000245119">
    <property type="component" value="Linkage Group LG13"/>
</dbReference>
<feature type="transmembrane region" description="Helical" evidence="1">
    <location>
        <begin position="34"/>
        <end position="56"/>
    </location>
</feature>
<accession>A0A2T7NEJ9</accession>
<comment type="caution">
    <text evidence="3">The sequence shown here is derived from an EMBL/GenBank/DDBJ whole genome shotgun (WGS) entry which is preliminary data.</text>
</comment>
<evidence type="ECO:0000313" key="3">
    <source>
        <dbReference type="EMBL" id="PVD19591.1"/>
    </source>
</evidence>